<evidence type="ECO:0000256" key="1">
    <source>
        <dbReference type="ARBA" id="ARBA00004123"/>
    </source>
</evidence>
<dbReference type="PROSITE" id="PS00028">
    <property type="entry name" value="ZINC_FINGER_C2H2_1"/>
    <property type="match status" value="2"/>
</dbReference>
<evidence type="ECO:0000259" key="8">
    <source>
        <dbReference type="PROSITE" id="PS50157"/>
    </source>
</evidence>
<evidence type="ECO:0000313" key="9">
    <source>
        <dbReference type="EMBL" id="KNE94916.1"/>
    </source>
</evidence>
<keyword evidence="5" id="KW-0862">Zinc</keyword>
<dbReference type="InterPro" id="IPR036236">
    <property type="entry name" value="Znf_C2H2_sf"/>
</dbReference>
<dbReference type="PANTHER" id="PTHR19818:SF139">
    <property type="entry name" value="PAIR-RULE PROTEIN ODD-PAIRED"/>
    <property type="match status" value="1"/>
</dbReference>
<dbReference type="AlphaFoldDB" id="A0A0L0V6U2"/>
<name>A0A0L0V6U2_9BASI</name>
<organism evidence="9 10">
    <name type="scientific">Puccinia striiformis f. sp. tritici PST-78</name>
    <dbReference type="NCBI Taxonomy" id="1165861"/>
    <lineage>
        <taxon>Eukaryota</taxon>
        <taxon>Fungi</taxon>
        <taxon>Dikarya</taxon>
        <taxon>Basidiomycota</taxon>
        <taxon>Pucciniomycotina</taxon>
        <taxon>Pucciniomycetes</taxon>
        <taxon>Pucciniales</taxon>
        <taxon>Pucciniaceae</taxon>
        <taxon>Puccinia</taxon>
    </lineage>
</organism>
<dbReference type="SUPFAM" id="SSF57667">
    <property type="entry name" value="beta-beta-alpha zinc fingers"/>
    <property type="match status" value="1"/>
</dbReference>
<dbReference type="InterPro" id="IPR050329">
    <property type="entry name" value="GLI_C2H2-zinc-finger"/>
</dbReference>
<dbReference type="SMART" id="SM00355">
    <property type="entry name" value="ZnF_C2H2"/>
    <property type="match status" value="2"/>
</dbReference>
<dbReference type="PROSITE" id="PS50157">
    <property type="entry name" value="ZINC_FINGER_C2H2_2"/>
    <property type="match status" value="2"/>
</dbReference>
<keyword evidence="6" id="KW-0539">Nucleus</keyword>
<keyword evidence="4 7" id="KW-0863">Zinc-finger</keyword>
<dbReference type="OrthoDB" id="8117402at2759"/>
<keyword evidence="3" id="KW-0677">Repeat</keyword>
<comment type="caution">
    <text evidence="9">The sequence shown here is derived from an EMBL/GenBank/DDBJ whole genome shotgun (WGS) entry which is preliminary data.</text>
</comment>
<dbReference type="STRING" id="1165861.A0A0L0V6U2"/>
<dbReference type="GO" id="GO:0008270">
    <property type="term" value="F:zinc ion binding"/>
    <property type="evidence" value="ECO:0007669"/>
    <property type="project" value="UniProtKB-KW"/>
</dbReference>
<reference evidence="10" key="1">
    <citation type="submission" date="2014-03" db="EMBL/GenBank/DDBJ databases">
        <title>The Genome Sequence of Puccinia striiformis f. sp. tritici PST-78.</title>
        <authorList>
            <consortium name="The Broad Institute Genome Sequencing Platform"/>
            <person name="Cuomo C."/>
            <person name="Hulbert S."/>
            <person name="Chen X."/>
            <person name="Walker B."/>
            <person name="Young S.K."/>
            <person name="Zeng Q."/>
            <person name="Gargeya S."/>
            <person name="Fitzgerald M."/>
            <person name="Haas B."/>
            <person name="Abouelleil A."/>
            <person name="Alvarado L."/>
            <person name="Arachchi H.M."/>
            <person name="Berlin A.M."/>
            <person name="Chapman S.B."/>
            <person name="Goldberg J."/>
            <person name="Griggs A."/>
            <person name="Gujja S."/>
            <person name="Hansen M."/>
            <person name="Howarth C."/>
            <person name="Imamovic A."/>
            <person name="Larimer J."/>
            <person name="McCowan C."/>
            <person name="Montmayeur A."/>
            <person name="Murphy C."/>
            <person name="Neiman D."/>
            <person name="Pearson M."/>
            <person name="Priest M."/>
            <person name="Roberts A."/>
            <person name="Saif S."/>
            <person name="Shea T."/>
            <person name="Sisk P."/>
            <person name="Sykes S."/>
            <person name="Wortman J."/>
            <person name="Nusbaum C."/>
            <person name="Birren B."/>
        </authorList>
    </citation>
    <scope>NUCLEOTIDE SEQUENCE [LARGE SCALE GENOMIC DNA]</scope>
    <source>
        <strain evidence="10">race PST-78</strain>
    </source>
</reference>
<evidence type="ECO:0000256" key="6">
    <source>
        <dbReference type="ARBA" id="ARBA00023242"/>
    </source>
</evidence>
<dbReference type="GO" id="GO:0000978">
    <property type="term" value="F:RNA polymerase II cis-regulatory region sequence-specific DNA binding"/>
    <property type="evidence" value="ECO:0007669"/>
    <property type="project" value="TreeGrafter"/>
</dbReference>
<comment type="subcellular location">
    <subcellularLocation>
        <location evidence="1">Nucleus</location>
    </subcellularLocation>
</comment>
<protein>
    <recommendedName>
        <fullName evidence="8">C2H2-type domain-containing protein</fullName>
    </recommendedName>
</protein>
<dbReference type="Pfam" id="PF00096">
    <property type="entry name" value="zf-C2H2"/>
    <property type="match status" value="2"/>
</dbReference>
<evidence type="ECO:0000256" key="7">
    <source>
        <dbReference type="PROSITE-ProRule" id="PRU00042"/>
    </source>
</evidence>
<dbReference type="InterPro" id="IPR013087">
    <property type="entry name" value="Znf_C2H2_type"/>
</dbReference>
<keyword evidence="10" id="KW-1185">Reference proteome</keyword>
<evidence type="ECO:0000256" key="3">
    <source>
        <dbReference type="ARBA" id="ARBA00022737"/>
    </source>
</evidence>
<accession>A0A0L0V6U2</accession>
<dbReference type="GO" id="GO:0000981">
    <property type="term" value="F:DNA-binding transcription factor activity, RNA polymerase II-specific"/>
    <property type="evidence" value="ECO:0007669"/>
    <property type="project" value="TreeGrafter"/>
</dbReference>
<dbReference type="GO" id="GO:0045944">
    <property type="term" value="P:positive regulation of transcription by RNA polymerase II"/>
    <property type="evidence" value="ECO:0007669"/>
    <property type="project" value="UniProtKB-ARBA"/>
</dbReference>
<dbReference type="Proteomes" id="UP000054564">
    <property type="component" value="Unassembled WGS sequence"/>
</dbReference>
<gene>
    <name evidence="9" type="ORF">PSTG_11707</name>
</gene>
<proteinExistence type="predicted"/>
<feature type="domain" description="C2H2-type" evidence="8">
    <location>
        <begin position="323"/>
        <end position="348"/>
    </location>
</feature>
<keyword evidence="2" id="KW-0479">Metal-binding</keyword>
<evidence type="ECO:0000256" key="2">
    <source>
        <dbReference type="ARBA" id="ARBA00022723"/>
    </source>
</evidence>
<sequence>MLDQWKPALDFMDGSLTHYSPYPQADQDTSQYSMNTFLDYNPEMLSTLLLPMPSLKPHNVNSITINANINHFGGVGYPASTPDAVFHQPINHSFQRLERVDCLSYSPASSPNGSCSDLAGPSKHFFAYPSPSNADNLEVVSDVGCSTPTHSTQSSILPDSYSDSSDKHCLNRPQAALLIHELPTNPKVSHFGGPQSTVMPYPNAVFPVTGTARVASSPVSLMAKNYPSEPSGNPGEHKWYADGFSRTWRNDCGDFNHATDNFNSPQPMALHSRCDDSNQRHDPSGNVPIVRIKRFPCPECGQRFARAFNLQTHIATHAGMRPFSCPADGCSKAFSRRHDLGRHVGAVHREWLALKNISVEEAVKPLRWKTGRSKSQNRRGGCHQAK</sequence>
<dbReference type="GO" id="GO:0005634">
    <property type="term" value="C:nucleus"/>
    <property type="evidence" value="ECO:0007669"/>
    <property type="project" value="UniProtKB-SubCell"/>
</dbReference>
<dbReference type="Gene3D" id="3.30.160.60">
    <property type="entry name" value="Classic Zinc Finger"/>
    <property type="match status" value="2"/>
</dbReference>
<dbReference type="EMBL" id="AJIL01000106">
    <property type="protein sequence ID" value="KNE94916.1"/>
    <property type="molecule type" value="Genomic_DNA"/>
</dbReference>
<dbReference type="FunFam" id="3.30.160.60:FF:000145">
    <property type="entry name" value="Zinc finger protein 574"/>
    <property type="match status" value="1"/>
</dbReference>
<evidence type="ECO:0000256" key="5">
    <source>
        <dbReference type="ARBA" id="ARBA00022833"/>
    </source>
</evidence>
<evidence type="ECO:0000256" key="4">
    <source>
        <dbReference type="ARBA" id="ARBA00022771"/>
    </source>
</evidence>
<feature type="domain" description="C2H2-type" evidence="8">
    <location>
        <begin position="295"/>
        <end position="322"/>
    </location>
</feature>
<evidence type="ECO:0000313" key="10">
    <source>
        <dbReference type="Proteomes" id="UP000054564"/>
    </source>
</evidence>
<dbReference type="PANTHER" id="PTHR19818">
    <property type="entry name" value="ZINC FINGER PROTEIN ZIC AND GLI"/>
    <property type="match status" value="1"/>
</dbReference>